<dbReference type="SMART" id="SM00612">
    <property type="entry name" value="Kelch"/>
    <property type="match status" value="2"/>
</dbReference>
<accession>A0A670KPB9</accession>
<evidence type="ECO:0000313" key="2">
    <source>
        <dbReference type="Ensembl" id="ENSPMRP00000036932.1"/>
    </source>
</evidence>
<dbReference type="SUPFAM" id="SSF117281">
    <property type="entry name" value="Kelch motif"/>
    <property type="match status" value="1"/>
</dbReference>
<dbReference type="InterPro" id="IPR015915">
    <property type="entry name" value="Kelch-typ_b-propeller"/>
</dbReference>
<evidence type="ECO:0000313" key="3">
    <source>
        <dbReference type="Proteomes" id="UP000472272"/>
    </source>
</evidence>
<dbReference type="Pfam" id="PF01344">
    <property type="entry name" value="Kelch_1"/>
    <property type="match status" value="1"/>
</dbReference>
<reference evidence="2" key="2">
    <citation type="submission" date="2025-09" db="UniProtKB">
        <authorList>
            <consortium name="Ensembl"/>
        </authorList>
    </citation>
    <scope>IDENTIFICATION</scope>
</reference>
<dbReference type="InterPro" id="IPR006652">
    <property type="entry name" value="Kelch_1"/>
</dbReference>
<evidence type="ECO:0000256" key="1">
    <source>
        <dbReference type="ARBA" id="ARBA00022441"/>
    </source>
</evidence>
<proteinExistence type="predicted"/>
<dbReference type="PANTHER" id="PTHR46375">
    <property type="entry name" value="KELCH REPEAT AND BTB DOMAIN-CONTAINING PROTEIN 13-RELATED"/>
    <property type="match status" value="1"/>
</dbReference>
<dbReference type="Ensembl" id="ENSPMRT00000039108.1">
    <property type="protein sequence ID" value="ENSPMRP00000036932.1"/>
    <property type="gene ID" value="ENSPMRG00000023785.1"/>
</dbReference>
<name>A0A670KPB9_PODMU</name>
<dbReference type="Proteomes" id="UP000472272">
    <property type="component" value="Unplaced"/>
</dbReference>
<dbReference type="InterPro" id="IPR052392">
    <property type="entry name" value="Kelch-BTB_domain-containing"/>
</dbReference>
<protein>
    <submittedName>
        <fullName evidence="2">Uncharacterized protein</fullName>
    </submittedName>
</protein>
<dbReference type="AlphaFoldDB" id="A0A670KPB9"/>
<sequence length="106" mass="11898">PCVPILLPPPVERYNPLEDRWTPCPPLKTCRENLGCVTFQGNIYVVGGRDDLTELCSVERFDPLANEWSVVTPMKSRRSKVSVLWELITVTSKLLSTPSQLVGETL</sequence>
<dbReference type="PANTHER" id="PTHR46375:SF3">
    <property type="entry name" value="KELCH REPEAT AND BTB DOMAIN-CONTAINING PROTEIN 13"/>
    <property type="match status" value="1"/>
</dbReference>
<organism evidence="2 3">
    <name type="scientific">Podarcis muralis</name>
    <name type="common">Wall lizard</name>
    <name type="synonym">Lacerta muralis</name>
    <dbReference type="NCBI Taxonomy" id="64176"/>
    <lineage>
        <taxon>Eukaryota</taxon>
        <taxon>Metazoa</taxon>
        <taxon>Chordata</taxon>
        <taxon>Craniata</taxon>
        <taxon>Vertebrata</taxon>
        <taxon>Euteleostomi</taxon>
        <taxon>Lepidosauria</taxon>
        <taxon>Squamata</taxon>
        <taxon>Bifurcata</taxon>
        <taxon>Unidentata</taxon>
        <taxon>Episquamata</taxon>
        <taxon>Laterata</taxon>
        <taxon>Lacertibaenia</taxon>
        <taxon>Lacertidae</taxon>
        <taxon>Podarcis</taxon>
    </lineage>
</organism>
<reference evidence="2" key="1">
    <citation type="submission" date="2025-08" db="UniProtKB">
        <authorList>
            <consortium name="Ensembl"/>
        </authorList>
    </citation>
    <scope>IDENTIFICATION</scope>
</reference>
<keyword evidence="1" id="KW-0880">Kelch repeat</keyword>
<dbReference type="Gene3D" id="2.120.10.80">
    <property type="entry name" value="Kelch-type beta propeller"/>
    <property type="match status" value="1"/>
</dbReference>
<dbReference type="GeneTree" id="ENSGT00980000200187"/>
<keyword evidence="3" id="KW-1185">Reference proteome</keyword>